<evidence type="ECO:0000256" key="2">
    <source>
        <dbReference type="ARBA" id="ARBA00022490"/>
    </source>
</evidence>
<evidence type="ECO:0000256" key="7">
    <source>
        <dbReference type="SAM" id="Coils"/>
    </source>
</evidence>
<keyword evidence="8" id="KW-0472">Membrane</keyword>
<dbReference type="GO" id="GO:0005737">
    <property type="term" value="C:cytoplasm"/>
    <property type="evidence" value="ECO:0007669"/>
    <property type="project" value="UniProtKB-SubCell"/>
</dbReference>
<feature type="repeat" description="TPR" evidence="6">
    <location>
        <begin position="255"/>
        <end position="288"/>
    </location>
</feature>
<keyword evidence="8" id="KW-1133">Transmembrane helix</keyword>
<feature type="chain" id="PRO_5011642474" evidence="9">
    <location>
        <begin position="24"/>
        <end position="527"/>
    </location>
</feature>
<dbReference type="SUPFAM" id="SSF48452">
    <property type="entry name" value="TPR-like"/>
    <property type="match status" value="2"/>
</dbReference>
<feature type="domain" description="HTH luxR-type" evidence="10">
    <location>
        <begin position="467"/>
        <end position="524"/>
    </location>
</feature>
<dbReference type="AlphaFoldDB" id="A0A1I7EWE1"/>
<accession>A0A1I7EWE1</accession>
<feature type="signal peptide" evidence="9">
    <location>
        <begin position="1"/>
        <end position="23"/>
    </location>
</feature>
<dbReference type="InterPro" id="IPR051476">
    <property type="entry name" value="Bac_ResReg_Asp_Phosphatase"/>
</dbReference>
<feature type="coiled-coil region" evidence="7">
    <location>
        <begin position="351"/>
        <end position="383"/>
    </location>
</feature>
<evidence type="ECO:0000256" key="5">
    <source>
        <dbReference type="ARBA" id="ARBA00038253"/>
    </source>
</evidence>
<protein>
    <submittedName>
        <fullName evidence="11">Regulatory protein, luxR family</fullName>
    </submittedName>
</protein>
<evidence type="ECO:0000256" key="4">
    <source>
        <dbReference type="ARBA" id="ARBA00022803"/>
    </source>
</evidence>
<evidence type="ECO:0000256" key="8">
    <source>
        <dbReference type="SAM" id="Phobius"/>
    </source>
</evidence>
<dbReference type="InterPro" id="IPR016032">
    <property type="entry name" value="Sig_transdc_resp-reg_C-effctor"/>
</dbReference>
<dbReference type="Pfam" id="PF13424">
    <property type="entry name" value="TPR_12"/>
    <property type="match status" value="3"/>
</dbReference>
<dbReference type="InterPro" id="IPR011990">
    <property type="entry name" value="TPR-like_helical_dom_sf"/>
</dbReference>
<dbReference type="GO" id="GO:0006355">
    <property type="term" value="P:regulation of DNA-templated transcription"/>
    <property type="evidence" value="ECO:0007669"/>
    <property type="project" value="InterPro"/>
</dbReference>
<keyword evidence="12" id="KW-1185">Reference proteome</keyword>
<dbReference type="EMBL" id="FPBK01000001">
    <property type="protein sequence ID" value="SFU28253.1"/>
    <property type="molecule type" value="Genomic_DNA"/>
</dbReference>
<dbReference type="OrthoDB" id="1090267at2"/>
<comment type="similarity">
    <text evidence="5">Belongs to the Rap family.</text>
</comment>
<dbReference type="GO" id="GO:0003677">
    <property type="term" value="F:DNA binding"/>
    <property type="evidence" value="ECO:0007669"/>
    <property type="project" value="InterPro"/>
</dbReference>
<reference evidence="11 12" key="1">
    <citation type="submission" date="2016-10" db="EMBL/GenBank/DDBJ databases">
        <authorList>
            <person name="de Groot N.N."/>
        </authorList>
    </citation>
    <scope>NUCLEOTIDE SEQUENCE [LARGE SCALE GENOMIC DNA]</scope>
    <source>
        <strain evidence="11 12">CGMCC 1.12333</strain>
    </source>
</reference>
<dbReference type="Gene3D" id="1.10.10.10">
    <property type="entry name" value="Winged helix-like DNA-binding domain superfamily/Winged helix DNA-binding domain"/>
    <property type="match status" value="1"/>
</dbReference>
<sequence length="527" mass="61129">MNSTKLLPILVFFTALSFGQNLADLPVSNTSKDSLFYAYKNQLKEAKENKSIQKTCEIYIQLGNFFKQSGIFPEAIKQLNEAASLAKELKNDSLQVAVENQLGEIQLLLKNYDKAQNYLSKSIQTATTSHFQKLEAIAYELLGTTYEKQSNYLLALEHQEKSLALFEALADHEGIAIVNENIGSIYEDLEQYEKARGYFMKSYAYFVQIDHKGSMNVLNNIGDTFRKTGDYETGIYYTEKAKELAKQYKDGHQLESAYRDLAKNYVFQNDYKKAYEYLQKSNKVKEREFYSQNFDQMNVLQTVYDTKVKEDQILSLTQQNQINKARQNLMWFAILVLILGGTTFYFLLNKKRKANIQLQEYEQRMMRAELKQKEIEEKNLQNEIHLKTASLSKYSLNLAQKNKLITDVAAMLTKISGRSKVDIHAKLKSLAKELEDSLQHDDEWEEFMHFFEDIHPDFIKNISKASEQGLTSTELRLAMLLRLNLSSKEIASVLRVTPDSVRVARYRLRKKLPIDHKQELVNFMLDM</sequence>
<dbReference type="STRING" id="1224947.SAMN05216480_101341"/>
<dbReference type="SMART" id="SM00028">
    <property type="entry name" value="TPR"/>
    <property type="match status" value="6"/>
</dbReference>
<dbReference type="InterPro" id="IPR019734">
    <property type="entry name" value="TPR_rpt"/>
</dbReference>
<evidence type="ECO:0000256" key="1">
    <source>
        <dbReference type="ARBA" id="ARBA00004496"/>
    </source>
</evidence>
<keyword evidence="2" id="KW-0963">Cytoplasm</keyword>
<dbReference type="RefSeq" id="WP_093022123.1">
    <property type="nucleotide sequence ID" value="NZ_FPBK01000001.1"/>
</dbReference>
<keyword evidence="4 6" id="KW-0802">TPR repeat</keyword>
<keyword evidence="7" id="KW-0175">Coiled coil</keyword>
<dbReference type="Proteomes" id="UP000199138">
    <property type="component" value="Unassembled WGS sequence"/>
</dbReference>
<evidence type="ECO:0000256" key="6">
    <source>
        <dbReference type="PROSITE-ProRule" id="PRU00339"/>
    </source>
</evidence>
<dbReference type="PANTHER" id="PTHR46630:SF1">
    <property type="entry name" value="TETRATRICOPEPTIDE REPEAT PROTEIN 29"/>
    <property type="match status" value="1"/>
</dbReference>
<dbReference type="InterPro" id="IPR000792">
    <property type="entry name" value="Tscrpt_reg_LuxR_C"/>
</dbReference>
<dbReference type="PANTHER" id="PTHR46630">
    <property type="entry name" value="TETRATRICOPEPTIDE REPEAT PROTEIN 29"/>
    <property type="match status" value="1"/>
</dbReference>
<keyword evidence="8" id="KW-0812">Transmembrane</keyword>
<dbReference type="PROSITE" id="PS50005">
    <property type="entry name" value="TPR"/>
    <property type="match status" value="1"/>
</dbReference>
<evidence type="ECO:0000313" key="12">
    <source>
        <dbReference type="Proteomes" id="UP000199138"/>
    </source>
</evidence>
<keyword evidence="9" id="KW-0732">Signal</keyword>
<evidence type="ECO:0000256" key="9">
    <source>
        <dbReference type="SAM" id="SignalP"/>
    </source>
</evidence>
<dbReference type="InterPro" id="IPR036388">
    <property type="entry name" value="WH-like_DNA-bd_sf"/>
</dbReference>
<comment type="subcellular location">
    <subcellularLocation>
        <location evidence="1">Cytoplasm</location>
    </subcellularLocation>
</comment>
<dbReference type="SUPFAM" id="SSF46894">
    <property type="entry name" value="C-terminal effector domain of the bipartite response regulators"/>
    <property type="match status" value="1"/>
</dbReference>
<evidence type="ECO:0000256" key="3">
    <source>
        <dbReference type="ARBA" id="ARBA00022737"/>
    </source>
</evidence>
<dbReference type="SMART" id="SM00421">
    <property type="entry name" value="HTH_LUXR"/>
    <property type="match status" value="1"/>
</dbReference>
<gene>
    <name evidence="11" type="ORF">SAMN05216480_101341</name>
</gene>
<dbReference type="Gene3D" id="1.25.40.10">
    <property type="entry name" value="Tetratricopeptide repeat domain"/>
    <property type="match status" value="2"/>
</dbReference>
<keyword evidence="3" id="KW-0677">Repeat</keyword>
<organism evidence="11 12">
    <name type="scientific">Pustulibacterium marinum</name>
    <dbReference type="NCBI Taxonomy" id="1224947"/>
    <lineage>
        <taxon>Bacteria</taxon>
        <taxon>Pseudomonadati</taxon>
        <taxon>Bacteroidota</taxon>
        <taxon>Flavobacteriia</taxon>
        <taxon>Flavobacteriales</taxon>
        <taxon>Flavobacteriaceae</taxon>
        <taxon>Pustulibacterium</taxon>
    </lineage>
</organism>
<evidence type="ECO:0000313" key="11">
    <source>
        <dbReference type="EMBL" id="SFU28253.1"/>
    </source>
</evidence>
<evidence type="ECO:0000259" key="10">
    <source>
        <dbReference type="SMART" id="SM00421"/>
    </source>
</evidence>
<proteinExistence type="inferred from homology"/>
<feature type="transmembrane region" description="Helical" evidence="8">
    <location>
        <begin position="329"/>
        <end position="348"/>
    </location>
</feature>
<name>A0A1I7EWE1_9FLAO</name>